<dbReference type="InterPro" id="IPR014810">
    <property type="entry name" value="Fcf2_C"/>
</dbReference>
<sequence>MSEVKPLIGLKWEPKLPCLALESKTGSTSSKVAESGSLWSSKSELVDGLCLPPTDPKKVTKMMRKQIKDTTGSDWFDMPAPTMTPELKRDLQLLKLRHVIDPKQHYKRVVSSSKLGEKYFQVGTVIEPAQEFFQRLTKKNRSTTLADDLVADPNASQYRKVTSIVLFRKCLLYKDA</sequence>
<comment type="subcellular location">
    <subcellularLocation>
        <location evidence="1">Nucleus</location>
        <location evidence="1">Nucleolus</location>
    </subcellularLocation>
</comment>
<protein>
    <recommendedName>
        <fullName evidence="3">Fcf2 pre-rRNA processing C-terminal domain-containing protein</fullName>
    </recommendedName>
</protein>
<dbReference type="InterPro" id="IPR039883">
    <property type="entry name" value="Fcf2/DNTTIP2"/>
</dbReference>
<dbReference type="PANTHER" id="PTHR21686:SF12">
    <property type="entry name" value="DEOXYNUCLEOTIDYLTRANSFERASE TERMINAL-INTERACTING PROTEIN 2"/>
    <property type="match status" value="1"/>
</dbReference>
<keyword evidence="5" id="KW-1185">Reference proteome</keyword>
<organism evidence="4 5">
    <name type="scientific">Eruca vesicaria subsp. sativa</name>
    <name type="common">Garden rocket</name>
    <name type="synonym">Eruca sativa</name>
    <dbReference type="NCBI Taxonomy" id="29727"/>
    <lineage>
        <taxon>Eukaryota</taxon>
        <taxon>Viridiplantae</taxon>
        <taxon>Streptophyta</taxon>
        <taxon>Embryophyta</taxon>
        <taxon>Tracheophyta</taxon>
        <taxon>Spermatophyta</taxon>
        <taxon>Magnoliopsida</taxon>
        <taxon>eudicotyledons</taxon>
        <taxon>Gunneridae</taxon>
        <taxon>Pentapetalae</taxon>
        <taxon>rosids</taxon>
        <taxon>malvids</taxon>
        <taxon>Brassicales</taxon>
        <taxon>Brassicaceae</taxon>
        <taxon>Brassiceae</taxon>
        <taxon>Eruca</taxon>
    </lineage>
</organism>
<proteinExistence type="predicted"/>
<accession>A0ABC8LU45</accession>
<evidence type="ECO:0000313" key="4">
    <source>
        <dbReference type="EMBL" id="CAH8387041.1"/>
    </source>
</evidence>
<feature type="domain" description="Fcf2 pre-rRNA processing C-terminal" evidence="3">
    <location>
        <begin position="68"/>
        <end position="160"/>
    </location>
</feature>
<dbReference type="EMBL" id="CAKOAT010736265">
    <property type="protein sequence ID" value="CAH8387041.1"/>
    <property type="molecule type" value="Genomic_DNA"/>
</dbReference>
<dbReference type="GO" id="GO:0005730">
    <property type="term" value="C:nucleolus"/>
    <property type="evidence" value="ECO:0007669"/>
    <property type="project" value="UniProtKB-SubCell"/>
</dbReference>
<keyword evidence="2" id="KW-0539">Nucleus</keyword>
<comment type="caution">
    <text evidence="4">The sequence shown here is derived from an EMBL/GenBank/DDBJ whole genome shotgun (WGS) entry which is preliminary data.</text>
</comment>
<reference evidence="4 5" key="1">
    <citation type="submission" date="2022-03" db="EMBL/GenBank/DDBJ databases">
        <authorList>
            <person name="Macdonald S."/>
            <person name="Ahmed S."/>
            <person name="Newling K."/>
        </authorList>
    </citation>
    <scope>NUCLEOTIDE SEQUENCE [LARGE SCALE GENOMIC DNA]</scope>
</reference>
<evidence type="ECO:0000256" key="2">
    <source>
        <dbReference type="ARBA" id="ARBA00023242"/>
    </source>
</evidence>
<dbReference type="PANTHER" id="PTHR21686">
    <property type="entry name" value="DEOXYNUCLEOTIDYLTRANSFERASE TERMINAL-INTERACTING PROTEIN 2"/>
    <property type="match status" value="1"/>
</dbReference>
<evidence type="ECO:0000256" key="1">
    <source>
        <dbReference type="ARBA" id="ARBA00004604"/>
    </source>
</evidence>
<gene>
    <name evidence="4" type="ORF">ERUC_LOCUS39524</name>
</gene>
<dbReference type="Proteomes" id="UP001642260">
    <property type="component" value="Unassembled WGS sequence"/>
</dbReference>
<evidence type="ECO:0000259" key="3">
    <source>
        <dbReference type="Pfam" id="PF08698"/>
    </source>
</evidence>
<dbReference type="AlphaFoldDB" id="A0ABC8LU45"/>
<evidence type="ECO:0000313" key="5">
    <source>
        <dbReference type="Proteomes" id="UP001642260"/>
    </source>
</evidence>
<dbReference type="Pfam" id="PF08698">
    <property type="entry name" value="Fcf2"/>
    <property type="match status" value="1"/>
</dbReference>
<name>A0ABC8LU45_ERUVS</name>